<keyword evidence="2" id="KW-1185">Reference proteome</keyword>
<dbReference type="SUPFAM" id="SSF52540">
    <property type="entry name" value="P-loop containing nucleoside triphosphate hydrolases"/>
    <property type="match status" value="1"/>
</dbReference>
<dbReference type="PANTHER" id="PTHR37816">
    <property type="entry name" value="YALI0E33011P"/>
    <property type="match status" value="1"/>
</dbReference>
<dbReference type="RefSeq" id="WP_271012904.1">
    <property type="nucleotide sequence ID" value="NZ_JAQIFT010000058.1"/>
</dbReference>
<dbReference type="InterPro" id="IPR027417">
    <property type="entry name" value="P-loop_NTPase"/>
</dbReference>
<evidence type="ECO:0000313" key="1">
    <source>
        <dbReference type="EMBL" id="MDA3732949.1"/>
    </source>
</evidence>
<dbReference type="AlphaFoldDB" id="A0AA42J1V7"/>
<gene>
    <name evidence="1" type="ORF">PBV87_15845</name>
</gene>
<dbReference type="Gene3D" id="3.40.50.300">
    <property type="entry name" value="P-loop containing nucleotide triphosphate hydrolases"/>
    <property type="match status" value="1"/>
</dbReference>
<organism evidence="1 2">
    <name type="scientific">Holtiella tumoricola</name>
    <dbReference type="NCBI Taxonomy" id="3018743"/>
    <lineage>
        <taxon>Bacteria</taxon>
        <taxon>Bacillati</taxon>
        <taxon>Bacillota</taxon>
        <taxon>Clostridia</taxon>
        <taxon>Lachnospirales</taxon>
        <taxon>Cellulosilyticaceae</taxon>
        <taxon>Holtiella</taxon>
    </lineage>
</organism>
<dbReference type="EMBL" id="JAQIFT010000058">
    <property type="protein sequence ID" value="MDA3732949.1"/>
    <property type="molecule type" value="Genomic_DNA"/>
</dbReference>
<protein>
    <recommendedName>
        <fullName evidence="3">DNA topology modulation protein FlaR</fullName>
    </recommendedName>
</protein>
<comment type="caution">
    <text evidence="1">The sequence shown here is derived from an EMBL/GenBank/DDBJ whole genome shotgun (WGS) entry which is preliminary data.</text>
</comment>
<reference evidence="1" key="1">
    <citation type="journal article" date="2023" name="Int. J. Syst. Evol. Microbiol.">
        <title>&lt;i&gt;Holtiella tumoricola&lt;/i&gt; gen. nov. sp. nov., isolated from a human clinical sample.</title>
        <authorList>
            <person name="Allen-Vercoe E."/>
            <person name="Daigneault M.C."/>
            <person name="Vancuren S.J."/>
            <person name="Cochrane K."/>
            <person name="O'Neal L.L."/>
            <person name="Sankaranarayanan K."/>
            <person name="Lawson P.A."/>
        </authorList>
    </citation>
    <scope>NUCLEOTIDE SEQUENCE</scope>
    <source>
        <strain evidence="1">CC70A</strain>
    </source>
</reference>
<accession>A0AA42J1V7</accession>
<dbReference type="InterPro" id="IPR052922">
    <property type="entry name" value="Cytidylate_Kinase-2"/>
</dbReference>
<proteinExistence type="predicted"/>
<evidence type="ECO:0000313" key="2">
    <source>
        <dbReference type="Proteomes" id="UP001169242"/>
    </source>
</evidence>
<sequence length="171" mass="20424">MKIYIVGIVASGKTTLARRWSGELDIPFYELDCIIYGKKDGVRYKRTPEEQQKIIEKIDQQGDWIIEGTYRKSCHELLDLADKIIFLDPPLWKRRVRILSRYVKQVCGLEKCHYTPTLSMLRSMYNWSDDFEKNREKFETMLFRYGHKLILLRRYKGVYIKGNEVLEFIDG</sequence>
<name>A0AA42J1V7_9FIRM</name>
<dbReference type="PANTHER" id="PTHR37816:SF2">
    <property type="entry name" value="DNA TOPOLOGY MODULATION PROTEIN FLAR-RELATED PROTEIN"/>
    <property type="match status" value="1"/>
</dbReference>
<dbReference type="Proteomes" id="UP001169242">
    <property type="component" value="Unassembled WGS sequence"/>
</dbReference>
<evidence type="ECO:0008006" key="3">
    <source>
        <dbReference type="Google" id="ProtNLM"/>
    </source>
</evidence>